<keyword evidence="1" id="KW-0472">Membrane</keyword>
<dbReference type="Proteomes" id="UP001589619">
    <property type="component" value="Unassembled WGS sequence"/>
</dbReference>
<dbReference type="InterPro" id="IPR023393">
    <property type="entry name" value="START-like_dom_sf"/>
</dbReference>
<gene>
    <name evidence="2" type="ORF">ACFFNY_29895</name>
</gene>
<organism evidence="2 3">
    <name type="scientific">Paenibacillus hodogayensis</name>
    <dbReference type="NCBI Taxonomy" id="279208"/>
    <lineage>
        <taxon>Bacteria</taxon>
        <taxon>Bacillati</taxon>
        <taxon>Bacillota</taxon>
        <taxon>Bacilli</taxon>
        <taxon>Bacillales</taxon>
        <taxon>Paenibacillaceae</taxon>
        <taxon>Paenibacillus</taxon>
    </lineage>
</organism>
<dbReference type="RefSeq" id="WP_344908875.1">
    <property type="nucleotide sequence ID" value="NZ_BAAAYO010000006.1"/>
</dbReference>
<keyword evidence="3" id="KW-1185">Reference proteome</keyword>
<reference evidence="2 3" key="1">
    <citation type="submission" date="2024-09" db="EMBL/GenBank/DDBJ databases">
        <authorList>
            <person name="Sun Q."/>
            <person name="Mori K."/>
        </authorList>
    </citation>
    <scope>NUCLEOTIDE SEQUENCE [LARGE SCALE GENOMIC DNA]</scope>
    <source>
        <strain evidence="2 3">JCM 12520</strain>
    </source>
</reference>
<feature type="transmembrane region" description="Helical" evidence="1">
    <location>
        <begin position="75"/>
        <end position="93"/>
    </location>
</feature>
<evidence type="ECO:0000313" key="2">
    <source>
        <dbReference type="EMBL" id="MFB9755815.1"/>
    </source>
</evidence>
<comment type="caution">
    <text evidence="2">The sequence shown here is derived from an EMBL/GenBank/DDBJ whole genome shotgun (WGS) entry which is preliminary data.</text>
</comment>
<proteinExistence type="predicted"/>
<evidence type="ECO:0000256" key="1">
    <source>
        <dbReference type="SAM" id="Phobius"/>
    </source>
</evidence>
<evidence type="ECO:0008006" key="4">
    <source>
        <dbReference type="Google" id="ProtNLM"/>
    </source>
</evidence>
<keyword evidence="1" id="KW-0812">Transmembrane</keyword>
<name>A0ABV5W5G1_9BACL</name>
<accession>A0ABV5W5G1</accession>
<keyword evidence="1" id="KW-1133">Transmembrane helix</keyword>
<dbReference type="EMBL" id="JBHMAG010000018">
    <property type="protein sequence ID" value="MFB9755815.1"/>
    <property type="molecule type" value="Genomic_DNA"/>
</dbReference>
<dbReference type="SUPFAM" id="SSF55961">
    <property type="entry name" value="Bet v1-like"/>
    <property type="match status" value="1"/>
</dbReference>
<evidence type="ECO:0000313" key="3">
    <source>
        <dbReference type="Proteomes" id="UP001589619"/>
    </source>
</evidence>
<dbReference type="Gene3D" id="3.30.530.20">
    <property type="match status" value="1"/>
</dbReference>
<feature type="transmembrane region" description="Helical" evidence="1">
    <location>
        <begin position="136"/>
        <end position="153"/>
    </location>
</feature>
<sequence length="170" mass="19736">MTKRRLRHSGDNEVGTMRITMQSTLRTSPDLLWASMKRPSAFRKVASPLMAFRYADNANGFPAQWSAGKPYRLRMYLLGWLPLGHHTITFATIDDGRRTVTTDETGRLFRTWRHTMRVTRVDERTSVFRDELSFDSGLFTLPASVGVYLFFAYRHMRLKQLIRSGWQGLS</sequence>
<protein>
    <recommendedName>
        <fullName evidence="4">SRPBCC family protein</fullName>
    </recommendedName>
</protein>